<dbReference type="GeneID" id="20206541"/>
<sequence length="187" mass="21692">MSILSRKFFEDKEKFLQVKQVNSINYLGSLITSGCKCDMEIERRIAMAKDEFPRMKNILTNSKIKISIKVKLGQLKFFVHIMRKEKVENLTTTRKIAGKKKRDRGQQRTTFVKSLFHLFNKPHYNYYKVLKIGFCGADPMVGDSKMKLKVDLASNNFASGISFAFFAEMQRVVELNTQIADQLFSRN</sequence>
<dbReference type="EnsemblMetazoa" id="HelroT177966">
    <property type="protein sequence ID" value="HelroP177966"/>
    <property type="gene ID" value="HelroG177966"/>
</dbReference>
<gene>
    <name evidence="2" type="primary">20206541</name>
    <name evidence="1" type="ORF">HELRODRAFT_177966</name>
</gene>
<dbReference type="KEGG" id="hro:HELRODRAFT_177966"/>
<proteinExistence type="predicted"/>
<evidence type="ECO:0000313" key="2">
    <source>
        <dbReference type="EnsemblMetazoa" id="HelroP177966"/>
    </source>
</evidence>
<dbReference type="RefSeq" id="XP_009024361.1">
    <property type="nucleotide sequence ID" value="XM_009026113.1"/>
</dbReference>
<reference evidence="1 3" key="2">
    <citation type="journal article" date="2013" name="Nature">
        <title>Insights into bilaterian evolution from three spiralian genomes.</title>
        <authorList>
            <person name="Simakov O."/>
            <person name="Marletaz F."/>
            <person name="Cho S.J."/>
            <person name="Edsinger-Gonzales E."/>
            <person name="Havlak P."/>
            <person name="Hellsten U."/>
            <person name="Kuo D.H."/>
            <person name="Larsson T."/>
            <person name="Lv J."/>
            <person name="Arendt D."/>
            <person name="Savage R."/>
            <person name="Osoegawa K."/>
            <person name="de Jong P."/>
            <person name="Grimwood J."/>
            <person name="Chapman J.A."/>
            <person name="Shapiro H."/>
            <person name="Aerts A."/>
            <person name="Otillar R.P."/>
            <person name="Terry A.Y."/>
            <person name="Boore J.L."/>
            <person name="Grigoriev I.V."/>
            <person name="Lindberg D.R."/>
            <person name="Seaver E.C."/>
            <person name="Weisblat D.A."/>
            <person name="Putnam N.H."/>
            <person name="Rokhsar D.S."/>
        </authorList>
    </citation>
    <scope>NUCLEOTIDE SEQUENCE</scope>
</reference>
<dbReference type="Proteomes" id="UP000015101">
    <property type="component" value="Unassembled WGS sequence"/>
</dbReference>
<dbReference type="InParanoid" id="T1FCJ2"/>
<protein>
    <submittedName>
        <fullName evidence="1 2">Uncharacterized protein</fullName>
    </submittedName>
</protein>
<dbReference type="PROSITE" id="PS51257">
    <property type="entry name" value="PROKAR_LIPOPROTEIN"/>
    <property type="match status" value="1"/>
</dbReference>
<reference evidence="3" key="1">
    <citation type="submission" date="2012-12" db="EMBL/GenBank/DDBJ databases">
        <authorList>
            <person name="Hellsten U."/>
            <person name="Grimwood J."/>
            <person name="Chapman J.A."/>
            <person name="Shapiro H."/>
            <person name="Aerts A."/>
            <person name="Otillar R.P."/>
            <person name="Terry A.Y."/>
            <person name="Boore J.L."/>
            <person name="Simakov O."/>
            <person name="Marletaz F."/>
            <person name="Cho S.-J."/>
            <person name="Edsinger-Gonzales E."/>
            <person name="Havlak P."/>
            <person name="Kuo D.-H."/>
            <person name="Larsson T."/>
            <person name="Lv J."/>
            <person name="Arendt D."/>
            <person name="Savage R."/>
            <person name="Osoegawa K."/>
            <person name="de Jong P."/>
            <person name="Lindberg D.R."/>
            <person name="Seaver E.C."/>
            <person name="Weisblat D.A."/>
            <person name="Putnam N.H."/>
            <person name="Grigoriev I.V."/>
            <person name="Rokhsar D.S."/>
        </authorList>
    </citation>
    <scope>NUCLEOTIDE SEQUENCE</scope>
</reference>
<accession>T1FCJ2</accession>
<evidence type="ECO:0000313" key="3">
    <source>
        <dbReference type="Proteomes" id="UP000015101"/>
    </source>
</evidence>
<keyword evidence="3" id="KW-1185">Reference proteome</keyword>
<organism evidence="2 3">
    <name type="scientific">Helobdella robusta</name>
    <name type="common">Californian leech</name>
    <dbReference type="NCBI Taxonomy" id="6412"/>
    <lineage>
        <taxon>Eukaryota</taxon>
        <taxon>Metazoa</taxon>
        <taxon>Spiralia</taxon>
        <taxon>Lophotrochozoa</taxon>
        <taxon>Annelida</taxon>
        <taxon>Clitellata</taxon>
        <taxon>Hirudinea</taxon>
        <taxon>Rhynchobdellida</taxon>
        <taxon>Glossiphoniidae</taxon>
        <taxon>Helobdella</taxon>
    </lineage>
</organism>
<dbReference type="AlphaFoldDB" id="T1FCJ2"/>
<name>T1FCJ2_HELRO</name>
<dbReference type="HOGENOM" id="CLU_1449212_0_0_1"/>
<dbReference type="EMBL" id="AMQM01006265">
    <property type="status" value="NOT_ANNOTATED_CDS"/>
    <property type="molecule type" value="Genomic_DNA"/>
</dbReference>
<reference evidence="2" key="3">
    <citation type="submission" date="2015-06" db="UniProtKB">
        <authorList>
            <consortium name="EnsemblMetazoa"/>
        </authorList>
    </citation>
    <scope>IDENTIFICATION</scope>
</reference>
<dbReference type="CTD" id="20206541"/>
<evidence type="ECO:0000313" key="1">
    <source>
        <dbReference type="EMBL" id="ESN97535.1"/>
    </source>
</evidence>
<dbReference type="EMBL" id="KB097336">
    <property type="protein sequence ID" value="ESN97535.1"/>
    <property type="molecule type" value="Genomic_DNA"/>
</dbReference>